<proteinExistence type="predicted"/>
<dbReference type="GO" id="GO:0000981">
    <property type="term" value="F:DNA-binding transcription factor activity, RNA polymerase II-specific"/>
    <property type="evidence" value="ECO:0007669"/>
    <property type="project" value="InterPro"/>
</dbReference>
<feature type="domain" description="Homeobox" evidence="8">
    <location>
        <begin position="192"/>
        <end position="252"/>
    </location>
</feature>
<dbReference type="STRING" id="35525.A0A162P097"/>
<gene>
    <name evidence="9" type="ORF">APZ42_014898</name>
</gene>
<dbReference type="OrthoDB" id="6159439at2759"/>
<dbReference type="InterPro" id="IPR020479">
    <property type="entry name" value="HD_metazoa"/>
</dbReference>
<keyword evidence="10" id="KW-1185">Reference proteome</keyword>
<dbReference type="PROSITE" id="PS50071">
    <property type="entry name" value="HOMEOBOX_2"/>
    <property type="match status" value="1"/>
</dbReference>
<dbReference type="GO" id="GO:0005634">
    <property type="term" value="C:nucleus"/>
    <property type="evidence" value="ECO:0007669"/>
    <property type="project" value="UniProtKB-SubCell"/>
</dbReference>
<feature type="DNA-binding region" description="Homeobox" evidence="5">
    <location>
        <begin position="194"/>
        <end position="253"/>
    </location>
</feature>
<evidence type="ECO:0000256" key="7">
    <source>
        <dbReference type="SAM" id="MobiDB-lite"/>
    </source>
</evidence>
<keyword evidence="4 5" id="KW-0539">Nucleus</keyword>
<dbReference type="GO" id="GO:0000978">
    <property type="term" value="F:RNA polymerase II cis-regulatory region sequence-specific DNA binding"/>
    <property type="evidence" value="ECO:0007669"/>
    <property type="project" value="TreeGrafter"/>
</dbReference>
<evidence type="ECO:0000259" key="8">
    <source>
        <dbReference type="PROSITE" id="PS50071"/>
    </source>
</evidence>
<organism evidence="9 10">
    <name type="scientific">Daphnia magna</name>
    <dbReference type="NCBI Taxonomy" id="35525"/>
    <lineage>
        <taxon>Eukaryota</taxon>
        <taxon>Metazoa</taxon>
        <taxon>Ecdysozoa</taxon>
        <taxon>Arthropoda</taxon>
        <taxon>Crustacea</taxon>
        <taxon>Branchiopoda</taxon>
        <taxon>Diplostraca</taxon>
        <taxon>Cladocera</taxon>
        <taxon>Anomopoda</taxon>
        <taxon>Daphniidae</taxon>
        <taxon>Daphnia</taxon>
    </lineage>
</organism>
<name>A0A162P097_9CRUS</name>
<dbReference type="Proteomes" id="UP000076858">
    <property type="component" value="Unassembled WGS sequence"/>
</dbReference>
<dbReference type="EMBL" id="LRGB01000512">
    <property type="protein sequence ID" value="KZS18411.1"/>
    <property type="molecule type" value="Genomic_DNA"/>
</dbReference>
<accession>A0A162P097</accession>
<dbReference type="Pfam" id="PF00046">
    <property type="entry name" value="Homeodomain"/>
    <property type="match status" value="1"/>
</dbReference>
<dbReference type="PANTHER" id="PTHR24324">
    <property type="entry name" value="HOMEOBOX PROTEIN HHEX"/>
    <property type="match status" value="1"/>
</dbReference>
<evidence type="ECO:0000256" key="5">
    <source>
        <dbReference type="PROSITE-ProRule" id="PRU00108"/>
    </source>
</evidence>
<dbReference type="InterPro" id="IPR001356">
    <property type="entry name" value="HD"/>
</dbReference>
<evidence type="ECO:0000256" key="2">
    <source>
        <dbReference type="ARBA" id="ARBA00023125"/>
    </source>
</evidence>
<comment type="subcellular location">
    <subcellularLocation>
        <location evidence="1 5 6">Nucleus</location>
    </subcellularLocation>
</comment>
<dbReference type="PANTHER" id="PTHR24324:SF5">
    <property type="entry name" value="HEMATOPOIETICALLY-EXPRESSED HOMEOBOX PROTEIN HHEX"/>
    <property type="match status" value="1"/>
</dbReference>
<evidence type="ECO:0000256" key="4">
    <source>
        <dbReference type="ARBA" id="ARBA00023242"/>
    </source>
</evidence>
<reference evidence="9 10" key="1">
    <citation type="submission" date="2016-03" db="EMBL/GenBank/DDBJ databases">
        <title>EvidentialGene: Evidence-directed Construction of Genes on Genomes.</title>
        <authorList>
            <person name="Gilbert D.G."/>
            <person name="Choi J.-H."/>
            <person name="Mockaitis K."/>
            <person name="Colbourne J."/>
            <person name="Pfrender M."/>
        </authorList>
    </citation>
    <scope>NUCLEOTIDE SEQUENCE [LARGE SCALE GENOMIC DNA]</scope>
    <source>
        <strain evidence="9 10">Xinb3</strain>
        <tissue evidence="9">Complete organism</tissue>
    </source>
</reference>
<dbReference type="SMART" id="SM00389">
    <property type="entry name" value="HOX"/>
    <property type="match status" value="1"/>
</dbReference>
<keyword evidence="2 5" id="KW-0238">DNA-binding</keyword>
<dbReference type="Gene3D" id="1.10.10.60">
    <property type="entry name" value="Homeodomain-like"/>
    <property type="match status" value="1"/>
</dbReference>
<evidence type="ECO:0000313" key="10">
    <source>
        <dbReference type="Proteomes" id="UP000076858"/>
    </source>
</evidence>
<feature type="compositionally biased region" description="Acidic residues" evidence="7">
    <location>
        <begin position="274"/>
        <end position="290"/>
    </location>
</feature>
<evidence type="ECO:0000256" key="6">
    <source>
        <dbReference type="RuleBase" id="RU000682"/>
    </source>
</evidence>
<dbReference type="PRINTS" id="PR00024">
    <property type="entry name" value="HOMEOBOX"/>
</dbReference>
<dbReference type="InterPro" id="IPR009057">
    <property type="entry name" value="Homeodomain-like_sf"/>
</dbReference>
<dbReference type="InterPro" id="IPR017970">
    <property type="entry name" value="Homeobox_CS"/>
</dbReference>
<dbReference type="SUPFAM" id="SSF46689">
    <property type="entry name" value="Homeodomain-like"/>
    <property type="match status" value="1"/>
</dbReference>
<keyword evidence="3 5" id="KW-0371">Homeobox</keyword>
<sequence>MASKSFTIDHILHGSSTTDSDASVGETVYPLAHPQPFVPYWTGDSYCPSSSWPIQNPMAAAIWLPQQGQQHHAMPVDLSIGTQRLPHLQTSPEAATPNLTPQSSMLFNSSSSNWMIPSAAMTGCWTSAGSPELMSYSHHHNHHGLSTPMTSTSIPSPFFLTHQHPHHHEAAIRLAAVAARRHRHMPILHQQATRKGGQIRFTHRQSHCLEETFSSTRYLTPGQRRALANKLSLSERQVKTWFQNRRAKWRRTRKGEKLLMNVLPKIDNQTTIDVFDDEEEEDEDDLEFSSEDEKKKPTAINNKHKQ</sequence>
<dbReference type="AlphaFoldDB" id="A0A162P097"/>
<dbReference type="CDD" id="cd00086">
    <property type="entry name" value="homeodomain"/>
    <property type="match status" value="1"/>
</dbReference>
<evidence type="ECO:0000313" key="9">
    <source>
        <dbReference type="EMBL" id="KZS18411.1"/>
    </source>
</evidence>
<dbReference type="GO" id="GO:0030154">
    <property type="term" value="P:cell differentiation"/>
    <property type="evidence" value="ECO:0007669"/>
    <property type="project" value="TreeGrafter"/>
</dbReference>
<comment type="caution">
    <text evidence="9">The sequence shown here is derived from an EMBL/GenBank/DDBJ whole genome shotgun (WGS) entry which is preliminary data.</text>
</comment>
<dbReference type="PROSITE" id="PS00027">
    <property type="entry name" value="HOMEOBOX_1"/>
    <property type="match status" value="1"/>
</dbReference>
<feature type="region of interest" description="Disordered" evidence="7">
    <location>
        <begin position="271"/>
        <end position="306"/>
    </location>
</feature>
<protein>
    <recommendedName>
        <fullName evidence="8">Homeobox domain-containing protein</fullName>
    </recommendedName>
</protein>
<evidence type="ECO:0000256" key="3">
    <source>
        <dbReference type="ARBA" id="ARBA00023155"/>
    </source>
</evidence>
<dbReference type="InterPro" id="IPR051000">
    <property type="entry name" value="Homeobox_DNA-bind_prot"/>
</dbReference>
<evidence type="ECO:0000256" key="1">
    <source>
        <dbReference type="ARBA" id="ARBA00004123"/>
    </source>
</evidence>